<proteinExistence type="predicted"/>
<evidence type="ECO:0008006" key="2">
    <source>
        <dbReference type="Google" id="ProtNLM"/>
    </source>
</evidence>
<dbReference type="AlphaFoldDB" id="W4GPX6"/>
<organism evidence="1">
    <name type="scientific">Aphanomyces astaci</name>
    <name type="common">Crayfish plague agent</name>
    <dbReference type="NCBI Taxonomy" id="112090"/>
    <lineage>
        <taxon>Eukaryota</taxon>
        <taxon>Sar</taxon>
        <taxon>Stramenopiles</taxon>
        <taxon>Oomycota</taxon>
        <taxon>Saprolegniomycetes</taxon>
        <taxon>Saprolegniales</taxon>
        <taxon>Verrucalvaceae</taxon>
        <taxon>Aphanomyces</taxon>
    </lineage>
</organism>
<accession>W4GPX6</accession>
<dbReference type="EMBL" id="KI913123">
    <property type="protein sequence ID" value="ETV81757.1"/>
    <property type="molecule type" value="Genomic_DNA"/>
</dbReference>
<sequence>MCKANLGFHSTLLKKHLSDSNVSDNDARQVPESMERANTKLSSDRVIVENFFGRLKTPRGLASDKYMWKKDDKIKTKNPSSEAKYRENRKARIQAVLGRANTGYTSEDYDIGYEEGDDIFE</sequence>
<dbReference type="GeneID" id="20807345"/>
<evidence type="ECO:0000313" key="1">
    <source>
        <dbReference type="EMBL" id="ETV81757.1"/>
    </source>
</evidence>
<dbReference type="VEuPathDB" id="FungiDB:H257_05349"/>
<reference evidence="1" key="1">
    <citation type="submission" date="2013-12" db="EMBL/GenBank/DDBJ databases">
        <title>The Genome Sequence of Aphanomyces astaci APO3.</title>
        <authorList>
            <consortium name="The Broad Institute Genomics Platform"/>
            <person name="Russ C."/>
            <person name="Tyler B."/>
            <person name="van West P."/>
            <person name="Dieguez-Uribeondo J."/>
            <person name="Young S.K."/>
            <person name="Zeng Q."/>
            <person name="Gargeya S."/>
            <person name="Fitzgerald M."/>
            <person name="Abouelleil A."/>
            <person name="Alvarado L."/>
            <person name="Chapman S.B."/>
            <person name="Gainer-Dewar J."/>
            <person name="Goldberg J."/>
            <person name="Griggs A."/>
            <person name="Gujja S."/>
            <person name="Hansen M."/>
            <person name="Howarth C."/>
            <person name="Imamovic A."/>
            <person name="Ireland A."/>
            <person name="Larimer J."/>
            <person name="McCowan C."/>
            <person name="Murphy C."/>
            <person name="Pearson M."/>
            <person name="Poon T.W."/>
            <person name="Priest M."/>
            <person name="Roberts A."/>
            <person name="Saif S."/>
            <person name="Shea T."/>
            <person name="Sykes S."/>
            <person name="Wortman J."/>
            <person name="Nusbaum C."/>
            <person name="Birren B."/>
        </authorList>
    </citation>
    <scope>NUCLEOTIDE SEQUENCE [LARGE SCALE GENOMIC DNA]</scope>
    <source>
        <strain evidence="1">APO3</strain>
    </source>
</reference>
<protein>
    <recommendedName>
        <fullName evidence="2">DDE Tnp4 domain-containing protein</fullName>
    </recommendedName>
</protein>
<name>W4GPX6_APHAT</name>
<gene>
    <name evidence="1" type="ORF">H257_05349</name>
</gene>
<dbReference type="RefSeq" id="XP_009828494.1">
    <property type="nucleotide sequence ID" value="XM_009830192.1"/>
</dbReference>